<dbReference type="RefSeq" id="WP_168535175.1">
    <property type="nucleotide sequence ID" value="NZ_JAAWWP010000001.1"/>
</dbReference>
<feature type="region of interest" description="Disordered" evidence="1">
    <location>
        <begin position="56"/>
        <end position="118"/>
    </location>
</feature>
<name>A0ABX1GVG8_9ACTN</name>
<evidence type="ECO:0000313" key="3">
    <source>
        <dbReference type="Proteomes" id="UP000772196"/>
    </source>
</evidence>
<dbReference type="EMBL" id="JAAWWP010000001">
    <property type="protein sequence ID" value="NKI40052.1"/>
    <property type="molecule type" value="Genomic_DNA"/>
</dbReference>
<evidence type="ECO:0008006" key="4">
    <source>
        <dbReference type="Google" id="ProtNLM"/>
    </source>
</evidence>
<accession>A0ABX1GVG8</accession>
<reference evidence="2 3" key="1">
    <citation type="submission" date="2020-04" db="EMBL/GenBank/DDBJ databases">
        <title>Phylogenetic Diversity and Antibacterial Activity against Ralstonia solanacearum of Endophytic Actinomycete Isolated from Moss.</title>
        <authorList>
            <person name="Zhuang X."/>
        </authorList>
    </citation>
    <scope>NUCLEOTIDE SEQUENCE [LARGE SCALE GENOMIC DNA]</scope>
    <source>
        <strain evidence="2 3">LD120</strain>
    </source>
</reference>
<proteinExistence type="predicted"/>
<keyword evidence="3" id="KW-1185">Reference proteome</keyword>
<comment type="caution">
    <text evidence="2">The sequence shown here is derived from an EMBL/GenBank/DDBJ whole genome shotgun (WGS) entry which is preliminary data.</text>
</comment>
<sequence>MDKVWPFLVVLGSFAVVLGALARLAVHVRHRGSAGAGISAALASYDEAFRATAHDSHYEIQAQSQRKAPLPSPDDGPGRSPSSVRPGYEPRQPSRQRPRTGPRGLHALRRLTRRRRDR</sequence>
<feature type="compositionally biased region" description="Low complexity" evidence="1">
    <location>
        <begin position="73"/>
        <end position="83"/>
    </location>
</feature>
<evidence type="ECO:0000256" key="1">
    <source>
        <dbReference type="SAM" id="MobiDB-lite"/>
    </source>
</evidence>
<gene>
    <name evidence="2" type="ORF">HFV08_02040</name>
</gene>
<organism evidence="2 3">
    <name type="scientific">Streptomyces physcomitrii</name>
    <dbReference type="NCBI Taxonomy" id="2724184"/>
    <lineage>
        <taxon>Bacteria</taxon>
        <taxon>Bacillati</taxon>
        <taxon>Actinomycetota</taxon>
        <taxon>Actinomycetes</taxon>
        <taxon>Kitasatosporales</taxon>
        <taxon>Streptomycetaceae</taxon>
        <taxon>Streptomyces</taxon>
    </lineage>
</organism>
<feature type="compositionally biased region" description="Basic residues" evidence="1">
    <location>
        <begin position="94"/>
        <end position="118"/>
    </location>
</feature>
<dbReference type="Proteomes" id="UP000772196">
    <property type="component" value="Unassembled WGS sequence"/>
</dbReference>
<evidence type="ECO:0000313" key="2">
    <source>
        <dbReference type="EMBL" id="NKI40052.1"/>
    </source>
</evidence>
<protein>
    <recommendedName>
        <fullName evidence="4">Secreted protein</fullName>
    </recommendedName>
</protein>